<dbReference type="RefSeq" id="WP_104714586.1">
    <property type="nucleotide sequence ID" value="NZ_PTRA01000002.1"/>
</dbReference>
<accession>A0A2S7IKC2</accession>
<dbReference type="AlphaFoldDB" id="A0A2S7IKC2"/>
<evidence type="ECO:0000313" key="3">
    <source>
        <dbReference type="Proteomes" id="UP000239590"/>
    </source>
</evidence>
<keyword evidence="3" id="KW-1185">Reference proteome</keyword>
<reference evidence="3" key="1">
    <citation type="submission" date="2018-02" db="EMBL/GenBank/DDBJ databases">
        <title>Genome sequencing of Solimonas sp. HR-BB.</title>
        <authorList>
            <person name="Lee Y."/>
            <person name="Jeon C.O."/>
        </authorList>
    </citation>
    <scope>NUCLEOTIDE SEQUENCE [LARGE SCALE GENOMIC DNA]</scope>
    <source>
        <strain evidence="3">HR-U</strain>
    </source>
</reference>
<evidence type="ECO:0000256" key="1">
    <source>
        <dbReference type="SAM" id="MobiDB-lite"/>
    </source>
</evidence>
<organism evidence="2 3">
    <name type="scientific">Siphonobacter curvatus</name>
    <dbReference type="NCBI Taxonomy" id="2094562"/>
    <lineage>
        <taxon>Bacteria</taxon>
        <taxon>Pseudomonadati</taxon>
        <taxon>Bacteroidota</taxon>
        <taxon>Cytophagia</taxon>
        <taxon>Cytophagales</taxon>
        <taxon>Cytophagaceae</taxon>
        <taxon>Siphonobacter</taxon>
    </lineage>
</organism>
<feature type="region of interest" description="Disordered" evidence="1">
    <location>
        <begin position="1"/>
        <end position="88"/>
    </location>
</feature>
<dbReference type="Proteomes" id="UP000239590">
    <property type="component" value="Unassembled WGS sequence"/>
</dbReference>
<name>A0A2S7IKC2_9BACT</name>
<protein>
    <submittedName>
        <fullName evidence="2">Uncharacterized protein</fullName>
    </submittedName>
</protein>
<proteinExistence type="predicted"/>
<sequence length="88" mass="8802">MKITIEVDHKTDATPAFVTSDSIPGYAGGEPQGTDPASSNTGTTMGTASGDQPAGEPPVWLLEAIENAPSPSTTVAPMGTSGGTARLE</sequence>
<feature type="compositionally biased region" description="Polar residues" evidence="1">
    <location>
        <begin position="35"/>
        <end position="50"/>
    </location>
</feature>
<feature type="compositionally biased region" description="Basic and acidic residues" evidence="1">
    <location>
        <begin position="1"/>
        <end position="12"/>
    </location>
</feature>
<gene>
    <name evidence="2" type="ORF">C5O19_16940</name>
</gene>
<dbReference type="OrthoDB" id="9918442at2"/>
<evidence type="ECO:0000313" key="2">
    <source>
        <dbReference type="EMBL" id="PQA57015.1"/>
    </source>
</evidence>
<dbReference type="EMBL" id="PTRA01000002">
    <property type="protein sequence ID" value="PQA57015.1"/>
    <property type="molecule type" value="Genomic_DNA"/>
</dbReference>
<comment type="caution">
    <text evidence="2">The sequence shown here is derived from an EMBL/GenBank/DDBJ whole genome shotgun (WGS) entry which is preliminary data.</text>
</comment>